<evidence type="ECO:0008006" key="2">
    <source>
        <dbReference type="Google" id="ProtNLM"/>
    </source>
</evidence>
<reference evidence="1" key="1">
    <citation type="journal article" date="2023" name="Microbiome">
        <title>Phages are unrecognized players in the ecology of the oral pathogen Porphyromonas gingivalis.</title>
        <authorList>
            <person name="Matrishin C.B."/>
            <person name="Haase E.M."/>
            <person name="Dewhirst F.E."/>
            <person name="Mark Welch J.L."/>
            <person name="Miranda-Sanchez F."/>
            <person name="Chen T."/>
            <person name="MacFarland D.C."/>
            <person name="Kauffman K.M."/>
        </authorList>
    </citation>
    <scope>NUCLEOTIDE SEQUENCE</scope>
</reference>
<accession>A0AAT9J8U3</accession>
<protein>
    <recommendedName>
        <fullName evidence="2">Lipoprotein</fullName>
    </recommendedName>
</protein>
<reference evidence="1" key="2">
    <citation type="submission" date="2024-05" db="EMBL/GenBank/DDBJ databases">
        <authorList>
            <person name="Matrishin C.B."/>
            <person name="Kauffman K.M."/>
        </authorList>
    </citation>
    <scope>NUCLEOTIDE SEQUENCE</scope>
</reference>
<proteinExistence type="predicted"/>
<evidence type="ECO:0000313" key="1">
    <source>
        <dbReference type="EMBL" id="DBA55804.1"/>
    </source>
</evidence>
<organism evidence="1">
    <name type="scientific">Porphyromonas phage phage023a_KCOM2797</name>
    <dbReference type="NCBI Taxonomy" id="3154113"/>
    <lineage>
        <taxon>Viruses</taxon>
        <taxon>Duplodnaviria</taxon>
        <taxon>Heunggongvirae</taxon>
        <taxon>Uroviricota</taxon>
        <taxon>Caudoviricetes</taxon>
        <taxon>Nixviridae</taxon>
        <taxon>Schifferlevirus</taxon>
        <taxon>Schifferlevirus pging00P</taxon>
    </lineage>
</organism>
<sequence length="56" mass="6421">MGLFSSFIWTLTFLCLRLWCYKIVVVSTSQGKRSICSTTFGHFLCPYDNGGCLYVR</sequence>
<name>A0AAT9J8U3_9CAUD</name>
<dbReference type="EMBL" id="BK068104">
    <property type="protein sequence ID" value="DBA55804.1"/>
    <property type="molecule type" value="Genomic_DNA"/>
</dbReference>